<protein>
    <submittedName>
        <fullName evidence="2">Uncharacterized protein</fullName>
    </submittedName>
</protein>
<proteinExistence type="predicted"/>
<dbReference type="EMBL" id="PSZC01000004">
    <property type="protein sequence ID" value="PPJ38658.1"/>
    <property type="molecule type" value="Genomic_DNA"/>
</dbReference>
<keyword evidence="1" id="KW-1133">Transmembrane helix</keyword>
<name>A0A2S6ATZ7_9NOCA</name>
<sequence length="71" mass="7330">MAIGDVDADTLAATAAELTAVTGADVIAIALLTAIAEGLRKRFGRLRGSHDTVSSADMSQRAIYLERAGRG</sequence>
<evidence type="ECO:0000313" key="3">
    <source>
        <dbReference type="Proteomes" id="UP000239874"/>
    </source>
</evidence>
<feature type="transmembrane region" description="Helical" evidence="1">
    <location>
        <begin position="20"/>
        <end position="39"/>
    </location>
</feature>
<keyword evidence="1" id="KW-0812">Transmembrane</keyword>
<keyword evidence="1" id="KW-0472">Membrane</keyword>
<dbReference type="Proteomes" id="UP000239874">
    <property type="component" value="Unassembled WGS sequence"/>
</dbReference>
<evidence type="ECO:0000256" key="1">
    <source>
        <dbReference type="SAM" id="Phobius"/>
    </source>
</evidence>
<gene>
    <name evidence="2" type="ORF">C5E45_07040</name>
</gene>
<dbReference type="AlphaFoldDB" id="A0A2S6ATZ7"/>
<reference evidence="2 3" key="1">
    <citation type="submission" date="2018-02" db="EMBL/GenBank/DDBJ databases">
        <title>8 Nocardia nova and 1 Nocardia cyriacigeorgica strain used for evolution to TMP-SMX.</title>
        <authorList>
            <person name="Mehta H."/>
            <person name="Weng J."/>
            <person name="Shamoo Y."/>
        </authorList>
    </citation>
    <scope>NUCLEOTIDE SEQUENCE [LARGE SCALE GENOMIC DNA]</scope>
    <source>
        <strain evidence="2 3">MDA3139</strain>
    </source>
</reference>
<organism evidence="2 3">
    <name type="scientific">Nocardia nova</name>
    <dbReference type="NCBI Taxonomy" id="37330"/>
    <lineage>
        <taxon>Bacteria</taxon>
        <taxon>Bacillati</taxon>
        <taxon>Actinomycetota</taxon>
        <taxon>Actinomycetes</taxon>
        <taxon>Mycobacteriales</taxon>
        <taxon>Nocardiaceae</taxon>
        <taxon>Nocardia</taxon>
    </lineage>
</organism>
<evidence type="ECO:0000313" key="2">
    <source>
        <dbReference type="EMBL" id="PPJ38658.1"/>
    </source>
</evidence>
<accession>A0A2S6ATZ7</accession>
<comment type="caution">
    <text evidence="2">The sequence shown here is derived from an EMBL/GenBank/DDBJ whole genome shotgun (WGS) entry which is preliminary data.</text>
</comment>